<keyword evidence="1" id="KW-0472">Membrane</keyword>
<feature type="transmembrane region" description="Helical" evidence="1">
    <location>
        <begin position="21"/>
        <end position="41"/>
    </location>
</feature>
<dbReference type="Proteomes" id="UP000305109">
    <property type="component" value="Unassembled WGS sequence"/>
</dbReference>
<gene>
    <name evidence="2" type="ORF">FCG67_22140</name>
</gene>
<organism evidence="2 3">
    <name type="scientific">Rhodococcus oryzae</name>
    <dbReference type="NCBI Taxonomy" id="2571143"/>
    <lineage>
        <taxon>Bacteria</taxon>
        <taxon>Bacillati</taxon>
        <taxon>Actinomycetota</taxon>
        <taxon>Actinomycetes</taxon>
        <taxon>Mycobacteriales</taxon>
        <taxon>Nocardiaceae</taxon>
        <taxon>Rhodococcus</taxon>
    </lineage>
</organism>
<evidence type="ECO:0000313" key="3">
    <source>
        <dbReference type="Proteomes" id="UP000305109"/>
    </source>
</evidence>
<protein>
    <recommendedName>
        <fullName evidence="4">ABC transporter permease</fullName>
    </recommendedName>
</protein>
<accession>A0ABY2REG3</accession>
<feature type="transmembrane region" description="Helical" evidence="1">
    <location>
        <begin position="99"/>
        <end position="119"/>
    </location>
</feature>
<evidence type="ECO:0008006" key="4">
    <source>
        <dbReference type="Google" id="ProtNLM"/>
    </source>
</evidence>
<feature type="transmembrane region" description="Helical" evidence="1">
    <location>
        <begin position="47"/>
        <end position="65"/>
    </location>
</feature>
<sequence>MRPLMVATVRSEWVRAWRWPAQVPMTVLGNAALVCVAWFVIPRSWLFDFTGAWGLPIALAGWMYADVSATNVLGQDPADALTVLSDGAALERLLRAKTIVLWLMVAPACMVVALALGVLEHDLTLAVLMMLGLCVIPLGPLALSGWVGVVFPYHQRSLRWRWANRRRFRSVVARWLILVVLPYGVFPAAIVVVLAVPLLMFHLLPPFDVGAVLTADGRVGFVVSASVVSVLAWFAAIRGTAFLAGRRAGRLIDYLGDAERG</sequence>
<evidence type="ECO:0000313" key="2">
    <source>
        <dbReference type="EMBL" id="TJZ74371.1"/>
    </source>
</evidence>
<proteinExistence type="predicted"/>
<name>A0ABY2REG3_9NOCA</name>
<evidence type="ECO:0000256" key="1">
    <source>
        <dbReference type="SAM" id="Phobius"/>
    </source>
</evidence>
<feature type="transmembrane region" description="Helical" evidence="1">
    <location>
        <begin position="172"/>
        <end position="199"/>
    </location>
</feature>
<comment type="caution">
    <text evidence="2">The sequence shown here is derived from an EMBL/GenBank/DDBJ whole genome shotgun (WGS) entry which is preliminary data.</text>
</comment>
<keyword evidence="1" id="KW-0812">Transmembrane</keyword>
<dbReference type="EMBL" id="SUMD01000013">
    <property type="protein sequence ID" value="TJZ74371.1"/>
    <property type="molecule type" value="Genomic_DNA"/>
</dbReference>
<feature type="transmembrane region" description="Helical" evidence="1">
    <location>
        <begin position="219"/>
        <end position="237"/>
    </location>
</feature>
<dbReference type="RefSeq" id="WP_136911776.1">
    <property type="nucleotide sequence ID" value="NZ_SUMD01000013.1"/>
</dbReference>
<reference evidence="2 3" key="1">
    <citation type="submission" date="2019-04" db="EMBL/GenBank/DDBJ databases">
        <title>Rhodococcus oryzae sp. nov., a novel actinomycete isolated from rhizosphere soil of rice (Oryza sativa L.).</title>
        <authorList>
            <person name="Li C."/>
        </authorList>
    </citation>
    <scope>NUCLEOTIDE SEQUENCE [LARGE SCALE GENOMIC DNA]</scope>
    <source>
        <strain evidence="2 3">NEAU-CX67</strain>
    </source>
</reference>
<keyword evidence="1" id="KW-1133">Transmembrane helix</keyword>
<keyword evidence="3" id="KW-1185">Reference proteome</keyword>
<feature type="transmembrane region" description="Helical" evidence="1">
    <location>
        <begin position="125"/>
        <end position="151"/>
    </location>
</feature>